<feature type="non-terminal residue" evidence="1">
    <location>
        <position position="114"/>
    </location>
</feature>
<accession>A0ACA9RCQ5</accession>
<evidence type="ECO:0000313" key="1">
    <source>
        <dbReference type="EMBL" id="CAG8786542.1"/>
    </source>
</evidence>
<feature type="non-terminal residue" evidence="1">
    <location>
        <position position="1"/>
    </location>
</feature>
<dbReference type="Proteomes" id="UP000789920">
    <property type="component" value="Unassembled WGS sequence"/>
</dbReference>
<reference evidence="1" key="1">
    <citation type="submission" date="2021-06" db="EMBL/GenBank/DDBJ databases">
        <authorList>
            <person name="Kallberg Y."/>
            <person name="Tangrot J."/>
            <person name="Rosling A."/>
        </authorList>
    </citation>
    <scope>NUCLEOTIDE SEQUENCE</scope>
    <source>
        <strain evidence="1">MA461A</strain>
    </source>
</reference>
<evidence type="ECO:0000313" key="2">
    <source>
        <dbReference type="Proteomes" id="UP000789920"/>
    </source>
</evidence>
<organism evidence="1 2">
    <name type="scientific">Racocetra persica</name>
    <dbReference type="NCBI Taxonomy" id="160502"/>
    <lineage>
        <taxon>Eukaryota</taxon>
        <taxon>Fungi</taxon>
        <taxon>Fungi incertae sedis</taxon>
        <taxon>Mucoromycota</taxon>
        <taxon>Glomeromycotina</taxon>
        <taxon>Glomeromycetes</taxon>
        <taxon>Diversisporales</taxon>
        <taxon>Gigasporaceae</taxon>
        <taxon>Racocetra</taxon>
    </lineage>
</organism>
<keyword evidence="2" id="KW-1185">Reference proteome</keyword>
<dbReference type="EMBL" id="CAJVQC010048672">
    <property type="protein sequence ID" value="CAG8786542.1"/>
    <property type="molecule type" value="Genomic_DNA"/>
</dbReference>
<comment type="caution">
    <text evidence="1">The sequence shown here is derived from an EMBL/GenBank/DDBJ whole genome shotgun (WGS) entry which is preliminary data.</text>
</comment>
<protein>
    <submittedName>
        <fullName evidence="1">13072_t:CDS:1</fullName>
    </submittedName>
</protein>
<sequence>PSISEFRSLEQLDLVGKCSNSVRQSPPLSKTTTHTTYLNILNDSVLQDRPTITIHHENITTVHTTYLNLFYDLGFYNLGLSPPLSKTTTHTTYLNLQNDLVLQDRQTITIHHEN</sequence>
<proteinExistence type="predicted"/>
<name>A0ACA9RCQ5_9GLOM</name>
<gene>
    <name evidence="1" type="ORF">RPERSI_LOCUS18401</name>
</gene>